<sequence>MALCDEPPSSYPRASFVEVKILAKCGEPNEKLDTNGKLRMPLLLLPRATQLGVHKYKASECLKRLEDTLWLSRQRQYVLLLMIVTELELHEELMEIENIEYQEVRAGRQPYHCPSCRDTNPWERQQHWRRRTRRSSVPARKLICDGADGSLETGKVGTPIKDNKEPNLIHPGKRLQATGTDTTAKMGDQREDQPTPEHKDSKPEPKLRHVETDVLIPKMMREKARELCSAQVQAFTQCCSETGFLMVVKCRGENAALKECLTGYYKDPAFFEECKAEYLKEKEEFQRTGIPSKQRHQKVPTSM</sequence>
<dbReference type="AlphaFoldDB" id="A0AAV7MGB8"/>
<protein>
    <recommendedName>
        <fullName evidence="6">COX assembly mitochondrial protein</fullName>
    </recommendedName>
</protein>
<feature type="region of interest" description="Disordered" evidence="3">
    <location>
        <begin position="154"/>
        <end position="206"/>
    </location>
</feature>
<dbReference type="GO" id="GO:0005739">
    <property type="term" value="C:mitochondrion"/>
    <property type="evidence" value="ECO:0007669"/>
    <property type="project" value="TreeGrafter"/>
</dbReference>
<evidence type="ECO:0000313" key="5">
    <source>
        <dbReference type="Proteomes" id="UP001066276"/>
    </source>
</evidence>
<dbReference type="PROSITE" id="PS51808">
    <property type="entry name" value="CHCH"/>
    <property type="match status" value="1"/>
</dbReference>
<dbReference type="InterPro" id="IPR013892">
    <property type="entry name" value="Cyt_c_biogenesis_Cmc1-like"/>
</dbReference>
<gene>
    <name evidence="4" type="ORF">NDU88_006909</name>
</gene>
<dbReference type="PANTHER" id="PTHR22977">
    <property type="entry name" value="COX ASSEMBLY MITOCHONDRIAL PROTEIN"/>
    <property type="match status" value="1"/>
</dbReference>
<dbReference type="PANTHER" id="PTHR22977:SF5">
    <property type="entry name" value="COX ASSEMBLY MITOCHONDRIAL PROTEIN HOMOLOG"/>
    <property type="match status" value="1"/>
</dbReference>
<dbReference type="Proteomes" id="UP001066276">
    <property type="component" value="Chromosome 10"/>
</dbReference>
<dbReference type="Pfam" id="PF08583">
    <property type="entry name" value="Cmc1"/>
    <property type="match status" value="1"/>
</dbReference>
<evidence type="ECO:0000256" key="2">
    <source>
        <dbReference type="ARBA" id="ARBA00023157"/>
    </source>
</evidence>
<keyword evidence="5" id="KW-1185">Reference proteome</keyword>
<reference evidence="4" key="1">
    <citation type="journal article" date="2022" name="bioRxiv">
        <title>Sequencing and chromosome-scale assembly of the giantPleurodeles waltlgenome.</title>
        <authorList>
            <person name="Brown T."/>
            <person name="Elewa A."/>
            <person name="Iarovenko S."/>
            <person name="Subramanian E."/>
            <person name="Araus A.J."/>
            <person name="Petzold A."/>
            <person name="Susuki M."/>
            <person name="Suzuki K.-i.T."/>
            <person name="Hayashi T."/>
            <person name="Toyoda A."/>
            <person name="Oliveira C."/>
            <person name="Osipova E."/>
            <person name="Leigh N.D."/>
            <person name="Simon A."/>
            <person name="Yun M.H."/>
        </authorList>
    </citation>
    <scope>NUCLEOTIDE SEQUENCE</scope>
    <source>
        <strain evidence="4">20211129_DDA</strain>
        <tissue evidence="4">Liver</tissue>
    </source>
</reference>
<comment type="similarity">
    <text evidence="1">Belongs to the CMC family.</text>
</comment>
<evidence type="ECO:0000256" key="3">
    <source>
        <dbReference type="SAM" id="MobiDB-lite"/>
    </source>
</evidence>
<evidence type="ECO:0008006" key="6">
    <source>
        <dbReference type="Google" id="ProtNLM"/>
    </source>
</evidence>
<proteinExistence type="inferred from homology"/>
<comment type="caution">
    <text evidence="4">The sequence shown here is derived from an EMBL/GenBank/DDBJ whole genome shotgun (WGS) entry which is preliminary data.</text>
</comment>
<organism evidence="4 5">
    <name type="scientific">Pleurodeles waltl</name>
    <name type="common">Iberian ribbed newt</name>
    <dbReference type="NCBI Taxonomy" id="8319"/>
    <lineage>
        <taxon>Eukaryota</taxon>
        <taxon>Metazoa</taxon>
        <taxon>Chordata</taxon>
        <taxon>Craniata</taxon>
        <taxon>Vertebrata</taxon>
        <taxon>Euteleostomi</taxon>
        <taxon>Amphibia</taxon>
        <taxon>Batrachia</taxon>
        <taxon>Caudata</taxon>
        <taxon>Salamandroidea</taxon>
        <taxon>Salamandridae</taxon>
        <taxon>Pleurodelinae</taxon>
        <taxon>Pleurodeles</taxon>
    </lineage>
</organism>
<feature type="compositionally biased region" description="Basic and acidic residues" evidence="3">
    <location>
        <begin position="187"/>
        <end position="206"/>
    </location>
</feature>
<evidence type="ECO:0000256" key="1">
    <source>
        <dbReference type="ARBA" id="ARBA00007347"/>
    </source>
</evidence>
<keyword evidence="2" id="KW-1015">Disulfide bond</keyword>
<accession>A0AAV7MGB8</accession>
<dbReference type="EMBL" id="JANPWB010000014">
    <property type="protein sequence ID" value="KAJ1101845.1"/>
    <property type="molecule type" value="Genomic_DNA"/>
</dbReference>
<name>A0AAV7MGB8_PLEWA</name>
<evidence type="ECO:0000313" key="4">
    <source>
        <dbReference type="EMBL" id="KAJ1101845.1"/>
    </source>
</evidence>